<dbReference type="RefSeq" id="WP_136838377.1">
    <property type="nucleotide sequence ID" value="NZ_SWBR01000001.1"/>
</dbReference>
<evidence type="ECO:0000313" key="2">
    <source>
        <dbReference type="Proteomes" id="UP000309488"/>
    </source>
</evidence>
<protein>
    <submittedName>
        <fullName evidence="1">Uncharacterized protein</fullName>
    </submittedName>
</protein>
<sequence>MPTEKIYELSGHKLLVVFDEQLVRLKKPKALQKFLSTDIDIRSEVLANYIKQDYFLFIGKEFEITNDSLIVEIWGHVYASYFAKAMKNLVKLKLVENVADFIINRSDTIDCGEYEVDSNRKFWDILAKFKGIILTFLPKKIK</sequence>
<dbReference type="EMBL" id="SWBR01000001">
    <property type="protein sequence ID" value="TKC12384.1"/>
    <property type="molecule type" value="Genomic_DNA"/>
</dbReference>
<keyword evidence="2" id="KW-1185">Reference proteome</keyword>
<name>A0A4U1CU79_9SPHI</name>
<gene>
    <name evidence="1" type="ORF">FA048_01835</name>
</gene>
<dbReference type="Proteomes" id="UP000309488">
    <property type="component" value="Unassembled WGS sequence"/>
</dbReference>
<dbReference type="AlphaFoldDB" id="A0A4U1CU79"/>
<organism evidence="1 2">
    <name type="scientific">Pedobacter polaris</name>
    <dbReference type="NCBI Taxonomy" id="2571273"/>
    <lineage>
        <taxon>Bacteria</taxon>
        <taxon>Pseudomonadati</taxon>
        <taxon>Bacteroidota</taxon>
        <taxon>Sphingobacteriia</taxon>
        <taxon>Sphingobacteriales</taxon>
        <taxon>Sphingobacteriaceae</taxon>
        <taxon>Pedobacter</taxon>
    </lineage>
</organism>
<proteinExistence type="predicted"/>
<dbReference type="OrthoDB" id="669028at2"/>
<reference evidence="1 2" key="1">
    <citation type="submission" date="2019-04" db="EMBL/GenBank/DDBJ databases">
        <title>Pedobacter sp. RP-3-22 sp. nov., isolated from Arctic soil.</title>
        <authorList>
            <person name="Dahal R.H."/>
            <person name="Kim D.-U."/>
        </authorList>
    </citation>
    <scope>NUCLEOTIDE SEQUENCE [LARGE SCALE GENOMIC DNA]</scope>
    <source>
        <strain evidence="1 2">RP-3-22</strain>
    </source>
</reference>
<evidence type="ECO:0000313" key="1">
    <source>
        <dbReference type="EMBL" id="TKC12384.1"/>
    </source>
</evidence>
<accession>A0A4U1CU79</accession>
<comment type="caution">
    <text evidence="1">The sequence shown here is derived from an EMBL/GenBank/DDBJ whole genome shotgun (WGS) entry which is preliminary data.</text>
</comment>